<name>A0A1B0GLZ5_PHLPP</name>
<dbReference type="InterPro" id="IPR001007">
    <property type="entry name" value="VWF_dom"/>
</dbReference>
<dbReference type="PANTHER" id="PTHR46439:SF1">
    <property type="entry name" value="CYSTEINE-RICH MOTOR NEURON 1 PROTEIN"/>
    <property type="match status" value="1"/>
</dbReference>
<proteinExistence type="predicted"/>
<dbReference type="PROSITE" id="PS01208">
    <property type="entry name" value="VWFC_1"/>
    <property type="match status" value="1"/>
</dbReference>
<protein>
    <submittedName>
        <fullName evidence="1">Uncharacterized protein</fullName>
    </submittedName>
</protein>
<dbReference type="SUPFAM" id="SSF57603">
    <property type="entry name" value="FnI-like domain"/>
    <property type="match status" value="1"/>
</dbReference>
<evidence type="ECO:0000313" key="2">
    <source>
        <dbReference type="Proteomes" id="UP000092462"/>
    </source>
</evidence>
<dbReference type="SMART" id="SM00214">
    <property type="entry name" value="VWC"/>
    <property type="match status" value="1"/>
</dbReference>
<dbReference type="PANTHER" id="PTHR46439">
    <property type="entry name" value="CYSTEINE-RICH MOTOR NEURON 1 PROTEIN"/>
    <property type="match status" value="1"/>
</dbReference>
<dbReference type="InterPro" id="IPR052624">
    <property type="entry name" value="CRIM1"/>
</dbReference>
<organism evidence="1 2">
    <name type="scientific">Phlebotomus papatasi</name>
    <name type="common">Sandfly</name>
    <dbReference type="NCBI Taxonomy" id="29031"/>
    <lineage>
        <taxon>Eukaryota</taxon>
        <taxon>Metazoa</taxon>
        <taxon>Ecdysozoa</taxon>
        <taxon>Arthropoda</taxon>
        <taxon>Hexapoda</taxon>
        <taxon>Insecta</taxon>
        <taxon>Pterygota</taxon>
        <taxon>Neoptera</taxon>
        <taxon>Endopterygota</taxon>
        <taxon>Diptera</taxon>
        <taxon>Nematocera</taxon>
        <taxon>Psychodoidea</taxon>
        <taxon>Psychodidae</taxon>
        <taxon>Phlebotomus</taxon>
        <taxon>Phlebotomus</taxon>
    </lineage>
</organism>
<dbReference type="EMBL" id="AJVK01009191">
    <property type="status" value="NOT_ANNOTATED_CDS"/>
    <property type="molecule type" value="Genomic_DNA"/>
</dbReference>
<sequence>MIGICKHAELLIDFDFEKCAMFCEEPSECKEVVCPQLAHIECPDDSYSSLLQPPHNISPPPAPEVQHILAKRSLVQQYRKRESIKIVPGHIRRRSIPEAYEPPATAESNTTDSDALFRLCCPQKVCLCNSQCPEPICIGDLVPLVKYSGSRRPGNCCATYRCDQPPNCTHLASGSEWREHCKRCRCEDGLSVCHEEEECRISATATSAGRSLSCYSGRRGRHFPAGEQWKEDDCTHCECSAEGESICQMSVCRTLMCSKQVKPPGECCPRCDISDTNFCEGHELCSMVCKNGYQRHNNSQCNLCRCSQPEANSGAVPPSATIATPEEDHTMKTTVIIIIAICVVGVCVVGASLWYYYCKPGKKKYKTVSTVDSRQSSEGAKGNGVIHGMPFNCDILSIKMDVDGDTMKKMPREQNGALTNKHNCT</sequence>
<reference evidence="1" key="1">
    <citation type="submission" date="2022-08" db="UniProtKB">
        <authorList>
            <consortium name="EnsemblMetazoa"/>
        </authorList>
    </citation>
    <scope>IDENTIFICATION</scope>
    <source>
        <strain evidence="1">Israel</strain>
    </source>
</reference>
<accession>A0A1B0GLZ5</accession>
<dbReference type="EMBL" id="AJVK01009192">
    <property type="status" value="NOT_ANNOTATED_CDS"/>
    <property type="molecule type" value="Genomic_DNA"/>
</dbReference>
<dbReference type="VEuPathDB" id="VectorBase:PPAI000157"/>
<dbReference type="EnsemblMetazoa" id="PPAI000157-RA">
    <property type="protein sequence ID" value="PPAI000157-PA"/>
    <property type="gene ID" value="PPAI000157"/>
</dbReference>
<dbReference type="Pfam" id="PF23334">
    <property type="entry name" value="VWC2L_2nd"/>
    <property type="match status" value="1"/>
</dbReference>
<dbReference type="GO" id="GO:0005886">
    <property type="term" value="C:plasma membrane"/>
    <property type="evidence" value="ECO:0007669"/>
    <property type="project" value="TreeGrafter"/>
</dbReference>
<keyword evidence="2" id="KW-1185">Reference proteome</keyword>
<dbReference type="AlphaFoldDB" id="A0A1B0GLZ5"/>
<dbReference type="Gene3D" id="6.20.200.20">
    <property type="match status" value="1"/>
</dbReference>
<dbReference type="Proteomes" id="UP000092462">
    <property type="component" value="Unassembled WGS sequence"/>
</dbReference>
<evidence type="ECO:0000313" key="1">
    <source>
        <dbReference type="EnsemblMetazoa" id="PPAI000157-PA"/>
    </source>
</evidence>
<dbReference type="PROSITE" id="PS50184">
    <property type="entry name" value="VWFC_2"/>
    <property type="match status" value="1"/>
</dbReference>
<dbReference type="VEuPathDB" id="VectorBase:PPAPM1_004601"/>